<evidence type="ECO:0000256" key="2">
    <source>
        <dbReference type="ARBA" id="ARBA00022723"/>
    </source>
</evidence>
<keyword evidence="9" id="KW-1185">Reference proteome</keyword>
<feature type="domain" description="Peptidase M48" evidence="7">
    <location>
        <begin position="1"/>
        <end position="145"/>
    </location>
</feature>
<evidence type="ECO:0000256" key="5">
    <source>
        <dbReference type="ARBA" id="ARBA00023049"/>
    </source>
</evidence>
<dbReference type="SUPFAM" id="SSF48452">
    <property type="entry name" value="TPR-like"/>
    <property type="match status" value="1"/>
</dbReference>
<evidence type="ECO:0000256" key="4">
    <source>
        <dbReference type="ARBA" id="ARBA00022833"/>
    </source>
</evidence>
<dbReference type="Gene3D" id="1.25.40.10">
    <property type="entry name" value="Tetratricopeptide repeat domain"/>
    <property type="match status" value="1"/>
</dbReference>
<sequence>MHTGLILSAQSESELASVLAHEIAHVTQHHLARMIAGTQKNTITSLAALAVAILASRSNPQVANAAMATAQATGIQSQLDYTREHEREADRVGLKTLERSGFDPRAMENFFERLQKYGRLYENNAPVYLRTHPLTTERISDVQNRVEALPYRQVPDSLDFQLVRAKVEASQGPSTQAIKIFQAALKDKKYSNEAAQHYGLAVALLRGKDNAGAEKELALARKPVMAHPMFDALAVQIKLAANQPGAALDACRGALKRYPHHRALIFVCAETQLQMRQPNEALSLVSGELKARGGDYRLYQLQAEAYAALGKNLQQHMALAEAYVLMGSLNEAVIQLQIGLKARDGDFYHSSIAEARLRQLREMEKETRKQAQP</sequence>
<protein>
    <recommendedName>
        <fullName evidence="7">Peptidase M48 domain-containing protein</fullName>
    </recommendedName>
</protein>
<dbReference type="GO" id="GO:0016020">
    <property type="term" value="C:membrane"/>
    <property type="evidence" value="ECO:0007669"/>
    <property type="project" value="TreeGrafter"/>
</dbReference>
<keyword evidence="4 6" id="KW-0862">Zinc</keyword>
<keyword evidence="5 6" id="KW-0482">Metalloprotease</keyword>
<organism evidence="8 9">
    <name type="scientific">Sulfurimicrobium lacus</name>
    <dbReference type="NCBI Taxonomy" id="2715678"/>
    <lineage>
        <taxon>Bacteria</taxon>
        <taxon>Pseudomonadati</taxon>
        <taxon>Pseudomonadota</taxon>
        <taxon>Betaproteobacteria</taxon>
        <taxon>Nitrosomonadales</taxon>
        <taxon>Sulfuricellaceae</taxon>
        <taxon>Sulfurimicrobium</taxon>
    </lineage>
</organism>
<proteinExistence type="inferred from homology"/>
<dbReference type="PANTHER" id="PTHR22726:SF1">
    <property type="entry name" value="METALLOENDOPEPTIDASE OMA1, MITOCHONDRIAL"/>
    <property type="match status" value="1"/>
</dbReference>
<keyword evidence="1 6" id="KW-0645">Protease</keyword>
<gene>
    <name evidence="8" type="ORF">SKTS_32680</name>
</gene>
<dbReference type="InterPro" id="IPR011990">
    <property type="entry name" value="TPR-like_helical_dom_sf"/>
</dbReference>
<evidence type="ECO:0000259" key="7">
    <source>
        <dbReference type="Pfam" id="PF01435"/>
    </source>
</evidence>
<dbReference type="AlphaFoldDB" id="A0A6F8VHG1"/>
<dbReference type="CDD" id="cd07324">
    <property type="entry name" value="M48C_Oma1-like"/>
    <property type="match status" value="1"/>
</dbReference>
<evidence type="ECO:0000313" key="8">
    <source>
        <dbReference type="EMBL" id="BCB28382.1"/>
    </source>
</evidence>
<dbReference type="Pfam" id="PF01435">
    <property type="entry name" value="Peptidase_M48"/>
    <property type="match status" value="1"/>
</dbReference>
<comment type="similarity">
    <text evidence="6">Belongs to the peptidase M48 family.</text>
</comment>
<keyword evidence="2" id="KW-0479">Metal-binding</keyword>
<dbReference type="KEGG" id="slac:SKTS_32680"/>
<dbReference type="GO" id="GO:0051603">
    <property type="term" value="P:proteolysis involved in protein catabolic process"/>
    <property type="evidence" value="ECO:0007669"/>
    <property type="project" value="TreeGrafter"/>
</dbReference>
<dbReference type="InterPro" id="IPR051156">
    <property type="entry name" value="Mito/Outer_Membr_Metalloprot"/>
</dbReference>
<dbReference type="Proteomes" id="UP000502260">
    <property type="component" value="Chromosome"/>
</dbReference>
<dbReference type="Gene3D" id="3.30.2010.10">
    <property type="entry name" value="Metalloproteases ('zincins'), catalytic domain"/>
    <property type="match status" value="1"/>
</dbReference>
<dbReference type="GO" id="GO:0046872">
    <property type="term" value="F:metal ion binding"/>
    <property type="evidence" value="ECO:0007669"/>
    <property type="project" value="UniProtKB-KW"/>
</dbReference>
<evidence type="ECO:0000313" key="9">
    <source>
        <dbReference type="Proteomes" id="UP000502260"/>
    </source>
</evidence>
<comment type="cofactor">
    <cofactor evidence="6">
        <name>Zn(2+)</name>
        <dbReference type="ChEBI" id="CHEBI:29105"/>
    </cofactor>
    <text evidence="6">Binds 1 zinc ion per subunit.</text>
</comment>
<name>A0A6F8VHG1_9PROT</name>
<dbReference type="Pfam" id="PF14559">
    <property type="entry name" value="TPR_19"/>
    <property type="match status" value="1"/>
</dbReference>
<accession>A0A6F8VHG1</accession>
<dbReference type="InterPro" id="IPR001915">
    <property type="entry name" value="Peptidase_M48"/>
</dbReference>
<dbReference type="EMBL" id="AP022853">
    <property type="protein sequence ID" value="BCB28382.1"/>
    <property type="molecule type" value="Genomic_DNA"/>
</dbReference>
<evidence type="ECO:0000256" key="1">
    <source>
        <dbReference type="ARBA" id="ARBA00022670"/>
    </source>
</evidence>
<evidence type="ECO:0000256" key="6">
    <source>
        <dbReference type="RuleBase" id="RU003983"/>
    </source>
</evidence>
<evidence type="ECO:0000256" key="3">
    <source>
        <dbReference type="ARBA" id="ARBA00022801"/>
    </source>
</evidence>
<dbReference type="GO" id="GO:0004222">
    <property type="term" value="F:metalloendopeptidase activity"/>
    <property type="evidence" value="ECO:0007669"/>
    <property type="project" value="InterPro"/>
</dbReference>
<reference evidence="9" key="1">
    <citation type="submission" date="2020-03" db="EMBL/GenBank/DDBJ databases">
        <title>Complete genome sequence of sulfur-oxidizing bacterium skT11.</title>
        <authorList>
            <person name="Kanda M."/>
            <person name="Kojima H."/>
            <person name="Fukui M."/>
        </authorList>
    </citation>
    <scope>NUCLEOTIDE SEQUENCE [LARGE SCALE GENOMIC DNA]</scope>
    <source>
        <strain evidence="9">skT11</strain>
    </source>
</reference>
<dbReference type="PANTHER" id="PTHR22726">
    <property type="entry name" value="METALLOENDOPEPTIDASE OMA1"/>
    <property type="match status" value="1"/>
</dbReference>
<keyword evidence="3 6" id="KW-0378">Hydrolase</keyword>